<feature type="domain" description="Major facilitator superfamily (MFS) profile" evidence="10">
    <location>
        <begin position="68"/>
        <end position="543"/>
    </location>
</feature>
<dbReference type="PANTHER" id="PTHR23501">
    <property type="entry name" value="MAJOR FACILITATOR SUPERFAMILY"/>
    <property type="match status" value="1"/>
</dbReference>
<feature type="transmembrane region" description="Helical" evidence="9">
    <location>
        <begin position="190"/>
        <end position="211"/>
    </location>
</feature>
<dbReference type="OrthoDB" id="4088837at2759"/>
<evidence type="ECO:0000256" key="2">
    <source>
        <dbReference type="ARBA" id="ARBA00008335"/>
    </source>
</evidence>
<evidence type="ECO:0000256" key="8">
    <source>
        <dbReference type="SAM" id="MobiDB-lite"/>
    </source>
</evidence>
<dbReference type="SUPFAM" id="SSF103473">
    <property type="entry name" value="MFS general substrate transporter"/>
    <property type="match status" value="1"/>
</dbReference>
<dbReference type="AlphaFoldDB" id="A0A9Q0BC16"/>
<evidence type="ECO:0000256" key="5">
    <source>
        <dbReference type="ARBA" id="ARBA00022989"/>
    </source>
</evidence>
<feature type="transmembrane region" description="Helical" evidence="9">
    <location>
        <begin position="556"/>
        <end position="575"/>
    </location>
</feature>
<feature type="transmembrane region" description="Helical" evidence="9">
    <location>
        <begin position="390"/>
        <end position="408"/>
    </location>
</feature>
<protein>
    <submittedName>
        <fullName evidence="11">Siderophore iron transporter-like protein</fullName>
    </submittedName>
</protein>
<evidence type="ECO:0000256" key="1">
    <source>
        <dbReference type="ARBA" id="ARBA00004127"/>
    </source>
</evidence>
<dbReference type="GeneID" id="75828476"/>
<feature type="transmembrane region" description="Helical" evidence="9">
    <location>
        <begin position="133"/>
        <end position="151"/>
    </location>
</feature>
<comment type="subcellular location">
    <subcellularLocation>
        <location evidence="1">Endomembrane system</location>
        <topology evidence="1">Multi-pass membrane protein</topology>
    </subcellularLocation>
</comment>
<feature type="transmembrane region" description="Helical" evidence="9">
    <location>
        <begin position="66"/>
        <end position="85"/>
    </location>
</feature>
<proteinExistence type="inferred from homology"/>
<evidence type="ECO:0000256" key="4">
    <source>
        <dbReference type="ARBA" id="ARBA00022692"/>
    </source>
</evidence>
<gene>
    <name evidence="11" type="ORF">J7T54_001960</name>
</gene>
<keyword evidence="5 9" id="KW-1133">Transmembrane helix</keyword>
<comment type="similarity">
    <text evidence="2">Belongs to the major facilitator superfamily.</text>
</comment>
<accession>A0A9Q0BC16</accession>
<dbReference type="GO" id="GO:0015343">
    <property type="term" value="F:siderophore-iron transmembrane transporter activity"/>
    <property type="evidence" value="ECO:0007669"/>
    <property type="project" value="TreeGrafter"/>
</dbReference>
<evidence type="ECO:0000256" key="6">
    <source>
        <dbReference type="ARBA" id="ARBA00023065"/>
    </source>
</evidence>
<keyword evidence="7 9" id="KW-0472">Membrane</keyword>
<keyword evidence="12" id="KW-1185">Reference proteome</keyword>
<evidence type="ECO:0000256" key="9">
    <source>
        <dbReference type="SAM" id="Phobius"/>
    </source>
</evidence>
<feature type="region of interest" description="Disordered" evidence="8">
    <location>
        <begin position="1"/>
        <end position="32"/>
    </location>
</feature>
<comment type="caution">
    <text evidence="11">The sequence shown here is derived from an EMBL/GenBank/DDBJ whole genome shotgun (WGS) entry which is preliminary data.</text>
</comment>
<feature type="transmembrane region" description="Helical" evidence="9">
    <location>
        <begin position="446"/>
        <end position="465"/>
    </location>
</feature>
<dbReference type="Pfam" id="PF07690">
    <property type="entry name" value="MFS_1"/>
    <property type="match status" value="1"/>
</dbReference>
<feature type="transmembrane region" description="Helical" evidence="9">
    <location>
        <begin position="223"/>
        <end position="244"/>
    </location>
</feature>
<dbReference type="GO" id="GO:0005886">
    <property type="term" value="C:plasma membrane"/>
    <property type="evidence" value="ECO:0007669"/>
    <property type="project" value="TreeGrafter"/>
</dbReference>
<evidence type="ECO:0000313" key="11">
    <source>
        <dbReference type="EMBL" id="KAI6779872.1"/>
    </source>
</evidence>
<feature type="transmembrane region" description="Helical" evidence="9">
    <location>
        <begin position="157"/>
        <end position="178"/>
    </location>
</feature>
<evidence type="ECO:0000313" key="12">
    <source>
        <dbReference type="Proteomes" id="UP001055219"/>
    </source>
</evidence>
<dbReference type="GO" id="GO:0005768">
    <property type="term" value="C:endosome"/>
    <property type="evidence" value="ECO:0007669"/>
    <property type="project" value="TreeGrafter"/>
</dbReference>
<dbReference type="PANTHER" id="PTHR23501:SF92">
    <property type="entry name" value="GLUTATHIONE EXCHANGER 1-RELATED"/>
    <property type="match status" value="1"/>
</dbReference>
<dbReference type="GO" id="GO:0005774">
    <property type="term" value="C:vacuolar membrane"/>
    <property type="evidence" value="ECO:0007669"/>
    <property type="project" value="TreeGrafter"/>
</dbReference>
<feature type="region of interest" description="Disordered" evidence="8">
    <location>
        <begin position="586"/>
        <end position="620"/>
    </location>
</feature>
<dbReference type="Gene3D" id="1.20.1250.20">
    <property type="entry name" value="MFS general substrate transporter like domains"/>
    <property type="match status" value="2"/>
</dbReference>
<dbReference type="EMBL" id="JAGIXG020000040">
    <property type="protein sequence ID" value="KAI6779872.1"/>
    <property type="molecule type" value="Genomic_DNA"/>
</dbReference>
<feature type="transmembrane region" description="Helical" evidence="9">
    <location>
        <begin position="273"/>
        <end position="293"/>
    </location>
</feature>
<reference evidence="11" key="2">
    <citation type="submission" date="2022-07" db="EMBL/GenBank/DDBJ databases">
        <authorList>
            <person name="Goncalves M.F.M."/>
            <person name="Hilario S."/>
            <person name="Van De Peer Y."/>
            <person name="Esteves A.C."/>
            <person name="Alves A."/>
        </authorList>
    </citation>
    <scope>NUCLEOTIDE SEQUENCE</scope>
    <source>
        <strain evidence="11">MUM 19.33</strain>
    </source>
</reference>
<keyword evidence="3" id="KW-0813">Transport</keyword>
<sequence>MTQSSTIPADVPPTDAHYQAKSTSDALGNYGHREPKTAADVVRDLKSPGVVRVEALAKVLNKTDRIIIFIGVFLVAYAYGLDATIRGTLQPTATSSMGSHSLTSTVNVIRAVIGAGIQPAAGKMADVFGRVELLLISCFFYVLGTIIEAFAPDVVTLAAGTGVYTIGYTMVILLVEIIIADITSTRSRVFFSYIPALPFIINTWAGGSIVASVLKAATWRWGYGMWCIIYPVCTLPLIVQLVIVSRRARRQGLLDNYKSSFQLLGAKNFVLELFWLLDLIGILLLVATFALILVPFTLAEEAGGQSQWATARVLAPLVVGIALIPVFVFWQLRAPHPLIPFRLMKDRSVWSPCMIAVMLNFAWTMQGDFLYTVLVVAFDFSVANATRIASLYSFTSVIVGPLLGLIVIKVRRLKWFIVAGTCLFMVAFGLLIQYRGSTSPGEGRAGVIGAQVVLGFAGGMFPYPAQASLQVTLQHEHLAVMTGTYLAMYNIGSALGNTVSGAIWRQTLPGYLEENLQDPSIAASAFSEPLNMIVNYPMGTPERQGIIASYRQTQRLLTITGICLCVPLIGFAAALRNPRLNHDQTLAKELDDESELGDRAARGTGPSKGSNESPARAVSE</sequence>
<reference evidence="11" key="1">
    <citation type="journal article" date="2021" name="J Fungi (Basel)">
        <title>Genomic and Metabolomic Analyses of the Marine Fungus Emericellopsis cladophorae: Insights into Saltwater Adaptability Mechanisms and Its Biosynthetic Potential.</title>
        <authorList>
            <person name="Goncalves M.F.M."/>
            <person name="Hilario S."/>
            <person name="Van de Peer Y."/>
            <person name="Esteves A.C."/>
            <person name="Alves A."/>
        </authorList>
    </citation>
    <scope>NUCLEOTIDE SEQUENCE</scope>
    <source>
        <strain evidence="11">MUM 19.33</strain>
    </source>
</reference>
<dbReference type="PROSITE" id="PS50850">
    <property type="entry name" value="MFS"/>
    <property type="match status" value="1"/>
</dbReference>
<feature type="transmembrane region" description="Helical" evidence="9">
    <location>
        <begin position="353"/>
        <end position="378"/>
    </location>
</feature>
<feature type="transmembrane region" description="Helical" evidence="9">
    <location>
        <begin position="313"/>
        <end position="332"/>
    </location>
</feature>
<keyword evidence="4 9" id="KW-0812">Transmembrane</keyword>
<dbReference type="FunFam" id="1.20.1250.20:FF:000197">
    <property type="entry name" value="Siderophore iron transporter 1"/>
    <property type="match status" value="1"/>
</dbReference>
<evidence type="ECO:0000256" key="3">
    <source>
        <dbReference type="ARBA" id="ARBA00022448"/>
    </source>
</evidence>
<dbReference type="RefSeq" id="XP_051360728.1">
    <property type="nucleotide sequence ID" value="XM_051508116.1"/>
</dbReference>
<evidence type="ECO:0000256" key="7">
    <source>
        <dbReference type="ARBA" id="ARBA00023136"/>
    </source>
</evidence>
<dbReference type="InterPro" id="IPR011701">
    <property type="entry name" value="MFS"/>
</dbReference>
<dbReference type="InterPro" id="IPR020846">
    <property type="entry name" value="MFS_dom"/>
</dbReference>
<organism evidence="11 12">
    <name type="scientific">Emericellopsis cladophorae</name>
    <dbReference type="NCBI Taxonomy" id="2686198"/>
    <lineage>
        <taxon>Eukaryota</taxon>
        <taxon>Fungi</taxon>
        <taxon>Dikarya</taxon>
        <taxon>Ascomycota</taxon>
        <taxon>Pezizomycotina</taxon>
        <taxon>Sordariomycetes</taxon>
        <taxon>Hypocreomycetidae</taxon>
        <taxon>Hypocreales</taxon>
        <taxon>Bionectriaceae</taxon>
        <taxon>Emericellopsis</taxon>
    </lineage>
</organism>
<evidence type="ECO:0000259" key="10">
    <source>
        <dbReference type="PROSITE" id="PS50850"/>
    </source>
</evidence>
<keyword evidence="6" id="KW-0406">Ion transport</keyword>
<feature type="transmembrane region" description="Helical" evidence="9">
    <location>
        <begin position="415"/>
        <end position="434"/>
    </location>
</feature>
<name>A0A9Q0BC16_9HYPO</name>
<dbReference type="InterPro" id="IPR036259">
    <property type="entry name" value="MFS_trans_sf"/>
</dbReference>
<dbReference type="Proteomes" id="UP001055219">
    <property type="component" value="Unassembled WGS sequence"/>
</dbReference>